<feature type="region of interest" description="Disordered" evidence="1">
    <location>
        <begin position="1"/>
        <end position="78"/>
    </location>
</feature>
<evidence type="ECO:0000313" key="3">
    <source>
        <dbReference type="Proteomes" id="UP000646548"/>
    </source>
</evidence>
<proteinExistence type="predicted"/>
<evidence type="ECO:0000256" key="1">
    <source>
        <dbReference type="SAM" id="MobiDB-lite"/>
    </source>
</evidence>
<feature type="non-terminal residue" evidence="2">
    <location>
        <position position="78"/>
    </location>
</feature>
<reference evidence="2" key="1">
    <citation type="journal article" name="BMC Genomics">
        <title>Long-read sequencing and de novo genome assembly of marine medaka (Oryzias melastigma).</title>
        <authorList>
            <person name="Liang P."/>
            <person name="Saqib H.S.A."/>
            <person name="Ni X."/>
            <person name="Shen Y."/>
        </authorList>
    </citation>
    <scope>NUCLEOTIDE SEQUENCE</scope>
    <source>
        <strain evidence="2">Bigg-433</strain>
    </source>
</reference>
<feature type="compositionally biased region" description="Polar residues" evidence="1">
    <location>
        <begin position="38"/>
        <end position="56"/>
    </location>
</feature>
<dbReference type="EMBL" id="WKFB01000250">
    <property type="protein sequence ID" value="KAF6729861.1"/>
    <property type="molecule type" value="Genomic_DNA"/>
</dbReference>
<protein>
    <submittedName>
        <fullName evidence="2">Uncharacterized protein</fullName>
    </submittedName>
</protein>
<evidence type="ECO:0000313" key="2">
    <source>
        <dbReference type="EMBL" id="KAF6729861.1"/>
    </source>
</evidence>
<dbReference type="Proteomes" id="UP000646548">
    <property type="component" value="Unassembled WGS sequence"/>
</dbReference>
<comment type="caution">
    <text evidence="2">The sequence shown here is derived from an EMBL/GenBank/DDBJ whole genome shotgun (WGS) entry which is preliminary data.</text>
</comment>
<sequence>MSFLDEDTGGTERGSRKEEPVCPTMSFKVRPHSPRITRMSSYKTGFSPDRTTSSFQGGPPHQGSPPRTPRRLSFSGMF</sequence>
<organism evidence="2 3">
    <name type="scientific">Oryzias melastigma</name>
    <name type="common">Marine medaka</name>
    <dbReference type="NCBI Taxonomy" id="30732"/>
    <lineage>
        <taxon>Eukaryota</taxon>
        <taxon>Metazoa</taxon>
        <taxon>Chordata</taxon>
        <taxon>Craniata</taxon>
        <taxon>Vertebrata</taxon>
        <taxon>Euteleostomi</taxon>
        <taxon>Actinopterygii</taxon>
        <taxon>Neopterygii</taxon>
        <taxon>Teleostei</taxon>
        <taxon>Neoteleostei</taxon>
        <taxon>Acanthomorphata</taxon>
        <taxon>Ovalentaria</taxon>
        <taxon>Atherinomorphae</taxon>
        <taxon>Beloniformes</taxon>
        <taxon>Adrianichthyidae</taxon>
        <taxon>Oryziinae</taxon>
        <taxon>Oryzias</taxon>
    </lineage>
</organism>
<accession>A0A834FCU8</accession>
<gene>
    <name evidence="2" type="ORF">FQA47_019790</name>
</gene>
<dbReference type="AlphaFoldDB" id="A0A834FCU8"/>
<name>A0A834FCU8_ORYME</name>